<dbReference type="Proteomes" id="UP001165962">
    <property type="component" value="Unassembled WGS sequence"/>
</dbReference>
<evidence type="ECO:0000313" key="1">
    <source>
        <dbReference type="EMBL" id="NHN34383.1"/>
    </source>
</evidence>
<dbReference type="RefSeq" id="WP_166155268.1">
    <property type="nucleotide sequence ID" value="NZ_JAAOIW010000018.1"/>
</dbReference>
<comment type="caution">
    <text evidence="1">The sequence shown here is derived from an EMBL/GenBank/DDBJ whole genome shotgun (WGS) entry which is preliminary data.</text>
</comment>
<keyword evidence="2" id="KW-1185">Reference proteome</keyword>
<reference evidence="1" key="1">
    <citation type="submission" date="2020-03" db="EMBL/GenBank/DDBJ databases">
        <title>Draft sequencing of Paenibacilllus sp. S3N08.</title>
        <authorList>
            <person name="Kim D.-U."/>
        </authorList>
    </citation>
    <scope>NUCLEOTIDE SEQUENCE</scope>
    <source>
        <strain evidence="1">S3N08</strain>
    </source>
</reference>
<proteinExistence type="predicted"/>
<accession>A0ABX0JFT0</accession>
<gene>
    <name evidence="1" type="ORF">G9U52_31810</name>
</gene>
<organism evidence="1 2">
    <name type="scientific">Paenibacillus agricola</name>
    <dbReference type="NCBI Taxonomy" id="2716264"/>
    <lineage>
        <taxon>Bacteria</taxon>
        <taxon>Bacillati</taxon>
        <taxon>Bacillota</taxon>
        <taxon>Bacilli</taxon>
        <taxon>Bacillales</taxon>
        <taxon>Paenibacillaceae</taxon>
        <taxon>Paenibacillus</taxon>
    </lineage>
</organism>
<evidence type="ECO:0000313" key="2">
    <source>
        <dbReference type="Proteomes" id="UP001165962"/>
    </source>
</evidence>
<protein>
    <submittedName>
        <fullName evidence="1">Uncharacterized protein</fullName>
    </submittedName>
</protein>
<dbReference type="EMBL" id="JAAOIW010000018">
    <property type="protein sequence ID" value="NHN34383.1"/>
    <property type="molecule type" value="Genomic_DNA"/>
</dbReference>
<sequence>MPTIELTEEMLKSNGWAYLFDLSHLKGSQNEDAINEHIRNIYLSAVEALSKQRSKKLKKGPFVIWNCLRRLVGDNNQPTDGYVLIVTPFYHEVAGRDVDPIVEKMWQHKGYIRASSAIPILEGAVPACLFEDGQAYPIELDEEFFSQLSNLFEEHQYMLSLNNYGMELRSNPYEN</sequence>
<name>A0ABX0JFT0_9BACL</name>